<dbReference type="OrthoDB" id="149130at2"/>
<proteinExistence type="predicted"/>
<dbReference type="KEGG" id="rlc:K227x_42930"/>
<name>A0A517NFP2_9BACT</name>
<accession>A0A517NFP2</accession>
<keyword evidence="2" id="KW-1185">Reference proteome</keyword>
<dbReference type="InterPro" id="IPR029063">
    <property type="entry name" value="SAM-dependent_MTases_sf"/>
</dbReference>
<gene>
    <name evidence="1" type="ORF">K227x_42930</name>
</gene>
<sequence>MIKLHEQLVRPGINTLGGNMFRHSHDAVCVRDDNTAENRKVIERVKAFPMTASERVNGLVEAVRSVVRTGFESVTRNSLSTGYPRSLLSIIQGKVEDTIPTALPSQIARPRLVAGWYESINREMTCLYHSPGNNSVLAINDDAHRGDARKWIDGCRTSNRILLGWNRIDDLGRFVFQKAAA</sequence>
<evidence type="ECO:0000313" key="2">
    <source>
        <dbReference type="Proteomes" id="UP000318538"/>
    </source>
</evidence>
<protein>
    <submittedName>
        <fullName evidence="1">Uncharacterized protein</fullName>
    </submittedName>
</protein>
<reference evidence="1 2" key="1">
    <citation type="submission" date="2019-02" db="EMBL/GenBank/DDBJ databases">
        <title>Deep-cultivation of Planctomycetes and their phenomic and genomic characterization uncovers novel biology.</title>
        <authorList>
            <person name="Wiegand S."/>
            <person name="Jogler M."/>
            <person name="Boedeker C."/>
            <person name="Pinto D."/>
            <person name="Vollmers J."/>
            <person name="Rivas-Marin E."/>
            <person name="Kohn T."/>
            <person name="Peeters S.H."/>
            <person name="Heuer A."/>
            <person name="Rast P."/>
            <person name="Oberbeckmann S."/>
            <person name="Bunk B."/>
            <person name="Jeske O."/>
            <person name="Meyerdierks A."/>
            <person name="Storesund J.E."/>
            <person name="Kallscheuer N."/>
            <person name="Luecker S."/>
            <person name="Lage O.M."/>
            <person name="Pohl T."/>
            <person name="Merkel B.J."/>
            <person name="Hornburger P."/>
            <person name="Mueller R.-W."/>
            <person name="Bruemmer F."/>
            <person name="Labrenz M."/>
            <person name="Spormann A.M."/>
            <person name="Op den Camp H."/>
            <person name="Overmann J."/>
            <person name="Amann R."/>
            <person name="Jetten M.S.M."/>
            <person name="Mascher T."/>
            <person name="Medema M.H."/>
            <person name="Devos D.P."/>
            <person name="Kaster A.-K."/>
            <person name="Ovreas L."/>
            <person name="Rohde M."/>
            <person name="Galperin M.Y."/>
            <person name="Jogler C."/>
        </authorList>
    </citation>
    <scope>NUCLEOTIDE SEQUENCE [LARGE SCALE GENOMIC DNA]</scope>
    <source>
        <strain evidence="1 2">K22_7</strain>
    </source>
</reference>
<dbReference type="Gene3D" id="3.40.50.150">
    <property type="entry name" value="Vaccinia Virus protein VP39"/>
    <property type="match status" value="1"/>
</dbReference>
<dbReference type="RefSeq" id="WP_145172222.1">
    <property type="nucleotide sequence ID" value="NZ_CP036525.1"/>
</dbReference>
<dbReference type="EMBL" id="CP036525">
    <property type="protein sequence ID" value="QDT05888.1"/>
    <property type="molecule type" value="Genomic_DNA"/>
</dbReference>
<dbReference type="Proteomes" id="UP000318538">
    <property type="component" value="Chromosome"/>
</dbReference>
<evidence type="ECO:0000313" key="1">
    <source>
        <dbReference type="EMBL" id="QDT05888.1"/>
    </source>
</evidence>
<organism evidence="1 2">
    <name type="scientific">Rubripirellula lacrimiformis</name>
    <dbReference type="NCBI Taxonomy" id="1930273"/>
    <lineage>
        <taxon>Bacteria</taxon>
        <taxon>Pseudomonadati</taxon>
        <taxon>Planctomycetota</taxon>
        <taxon>Planctomycetia</taxon>
        <taxon>Pirellulales</taxon>
        <taxon>Pirellulaceae</taxon>
        <taxon>Rubripirellula</taxon>
    </lineage>
</organism>
<dbReference type="AlphaFoldDB" id="A0A517NFP2"/>